<accession>R0EYI1</accession>
<dbReference type="InterPro" id="IPR017451">
    <property type="entry name" value="F-box-assoc_interact_dom"/>
</dbReference>
<dbReference type="PANTHER" id="PTHR31111:SF37">
    <property type="entry name" value="F-BOX ONLY PROTEIN 8"/>
    <property type="match status" value="1"/>
</dbReference>
<dbReference type="InterPro" id="IPR036047">
    <property type="entry name" value="F-box-like_dom_sf"/>
</dbReference>
<dbReference type="PANTHER" id="PTHR31111">
    <property type="entry name" value="BNAA05G37150D PROTEIN-RELATED"/>
    <property type="match status" value="1"/>
</dbReference>
<dbReference type="AlphaFoldDB" id="R0EYI1"/>
<dbReference type="EMBL" id="KB870812">
    <property type="protein sequence ID" value="EOA14347.1"/>
    <property type="molecule type" value="Genomic_DNA"/>
</dbReference>
<organism evidence="2 3">
    <name type="scientific">Capsella rubella</name>
    <dbReference type="NCBI Taxonomy" id="81985"/>
    <lineage>
        <taxon>Eukaryota</taxon>
        <taxon>Viridiplantae</taxon>
        <taxon>Streptophyta</taxon>
        <taxon>Embryophyta</taxon>
        <taxon>Tracheophyta</taxon>
        <taxon>Spermatophyta</taxon>
        <taxon>Magnoliopsida</taxon>
        <taxon>eudicotyledons</taxon>
        <taxon>Gunneridae</taxon>
        <taxon>Pentapetalae</taxon>
        <taxon>rosids</taxon>
        <taxon>malvids</taxon>
        <taxon>Brassicales</taxon>
        <taxon>Brassicaceae</taxon>
        <taxon>Camelineae</taxon>
        <taxon>Capsella</taxon>
    </lineage>
</organism>
<dbReference type="NCBIfam" id="TIGR01640">
    <property type="entry name" value="F_box_assoc_1"/>
    <property type="match status" value="1"/>
</dbReference>
<feature type="domain" description="F-box" evidence="1">
    <location>
        <begin position="36"/>
        <end position="81"/>
    </location>
</feature>
<sequence>MALSTPLALALYSQRKKRPLKAMRRGRRIRRRRGDDVAARRIPMDLLIGILTRLPAKSLMRFKCVSKQWSSLIRCRYFSNCYDLTVASKPRLYIGFVGEAGDSALLSFSSSSSSSAESFDLETTILGVGGQYMDVTLRGLILYTVCAKACIYNPTTRQSVTLPAVNHSIFAEEGLRKSIRYFLGHDPVLDQYKVVCTVVVFSKDFERITSEHWVFVLEAGGSWKRIEFDQHHHRPGITGPCINGVIYYLASTSTYKRRIVYSFDVRSEEFNMIRVPDVLYEFGEWVEVKEYCGKPAIINYTDFLEKGLLDLWILEDAGEWSRKSLGLQPCQMHLLDDIDEIDVDGITLNGEVVMSPAPWSNPYYFLYYDLQKNHLRKVLILSERWFSIAYSCVMRTDNYESIVHLEI</sequence>
<dbReference type="KEGG" id="crb:17875281"/>
<evidence type="ECO:0000313" key="3">
    <source>
        <dbReference type="Proteomes" id="UP000029121"/>
    </source>
</evidence>
<dbReference type="Proteomes" id="UP000029121">
    <property type="component" value="Unassembled WGS sequence"/>
</dbReference>
<dbReference type="Pfam" id="PF08268">
    <property type="entry name" value="FBA_3"/>
    <property type="match status" value="1"/>
</dbReference>
<dbReference type="CDD" id="cd22157">
    <property type="entry name" value="F-box_AtFBW1-like"/>
    <property type="match status" value="1"/>
</dbReference>
<name>R0EYI1_9BRAS</name>
<protein>
    <recommendedName>
        <fullName evidence="1">F-box domain-containing protein</fullName>
    </recommendedName>
</protein>
<dbReference type="Gene3D" id="1.20.1280.50">
    <property type="match status" value="1"/>
</dbReference>
<gene>
    <name evidence="2" type="ORF">CARUB_v10027527mg</name>
</gene>
<reference evidence="3" key="1">
    <citation type="journal article" date="2013" name="Nat. Genet.">
        <title>The Capsella rubella genome and the genomic consequences of rapid mating system evolution.</title>
        <authorList>
            <person name="Slotte T."/>
            <person name="Hazzouri K.M."/>
            <person name="Agren J.A."/>
            <person name="Koenig D."/>
            <person name="Maumus F."/>
            <person name="Guo Y.L."/>
            <person name="Steige K."/>
            <person name="Platts A.E."/>
            <person name="Escobar J.S."/>
            <person name="Newman L.K."/>
            <person name="Wang W."/>
            <person name="Mandakova T."/>
            <person name="Vello E."/>
            <person name="Smith L.M."/>
            <person name="Henz S.R."/>
            <person name="Steffen J."/>
            <person name="Takuno S."/>
            <person name="Brandvain Y."/>
            <person name="Coop G."/>
            <person name="Andolfatto P."/>
            <person name="Hu T.T."/>
            <person name="Blanchette M."/>
            <person name="Clark R.M."/>
            <person name="Quesneville H."/>
            <person name="Nordborg M."/>
            <person name="Gaut B.S."/>
            <person name="Lysak M.A."/>
            <person name="Jenkins J."/>
            <person name="Grimwood J."/>
            <person name="Chapman J."/>
            <person name="Prochnik S."/>
            <person name="Shu S."/>
            <person name="Rokhsar D."/>
            <person name="Schmutz J."/>
            <person name="Weigel D."/>
            <person name="Wright S.I."/>
        </authorList>
    </citation>
    <scope>NUCLEOTIDE SEQUENCE [LARGE SCALE GENOMIC DNA]</scope>
    <source>
        <strain evidence="3">cv. Monte Gargano</strain>
    </source>
</reference>
<dbReference type="SMART" id="SM00256">
    <property type="entry name" value="FBOX"/>
    <property type="match status" value="1"/>
</dbReference>
<dbReference type="InterPro" id="IPR001810">
    <property type="entry name" value="F-box_dom"/>
</dbReference>
<dbReference type="InterPro" id="IPR013187">
    <property type="entry name" value="F-box-assoc_dom_typ3"/>
</dbReference>
<dbReference type="SUPFAM" id="SSF81383">
    <property type="entry name" value="F-box domain"/>
    <property type="match status" value="1"/>
</dbReference>
<proteinExistence type="predicted"/>
<keyword evidence="3" id="KW-1185">Reference proteome</keyword>
<dbReference type="OrthoDB" id="687122at2759"/>
<dbReference type="PROSITE" id="PS50181">
    <property type="entry name" value="FBOX"/>
    <property type="match status" value="1"/>
</dbReference>
<dbReference type="Pfam" id="PF00646">
    <property type="entry name" value="F-box"/>
    <property type="match status" value="1"/>
</dbReference>
<evidence type="ECO:0000259" key="1">
    <source>
        <dbReference type="PROSITE" id="PS50181"/>
    </source>
</evidence>
<evidence type="ECO:0000313" key="2">
    <source>
        <dbReference type="EMBL" id="EOA14347.1"/>
    </source>
</evidence>